<feature type="compositionally biased region" description="Polar residues" evidence="8">
    <location>
        <begin position="898"/>
        <end position="911"/>
    </location>
</feature>
<dbReference type="Pfam" id="PF05277">
    <property type="entry name" value="DUF726"/>
    <property type="match status" value="1"/>
</dbReference>
<reference evidence="10" key="1">
    <citation type="submission" date="2023-03" db="EMBL/GenBank/DDBJ databases">
        <title>Mating type loci evolution in Malassezia.</title>
        <authorList>
            <person name="Coelho M.A."/>
        </authorList>
    </citation>
    <scope>NUCLEOTIDE SEQUENCE</scope>
    <source>
        <strain evidence="10">CBS 11721</strain>
    </source>
</reference>
<evidence type="ECO:0000313" key="10">
    <source>
        <dbReference type="EMBL" id="WFD35651.1"/>
    </source>
</evidence>
<feature type="compositionally biased region" description="Acidic residues" evidence="8">
    <location>
        <begin position="1"/>
        <end position="14"/>
    </location>
</feature>
<feature type="compositionally biased region" description="Low complexity" evidence="8">
    <location>
        <begin position="916"/>
        <end position="935"/>
    </location>
</feature>
<accession>A0AAF0EWK6</accession>
<evidence type="ECO:0000256" key="3">
    <source>
        <dbReference type="ARBA" id="ARBA00022692"/>
    </source>
</evidence>
<dbReference type="InterPro" id="IPR007941">
    <property type="entry name" value="DUF726"/>
</dbReference>
<evidence type="ECO:0000256" key="9">
    <source>
        <dbReference type="SAM" id="Phobius"/>
    </source>
</evidence>
<organism evidence="10 11">
    <name type="scientific">Malassezia cuniculi</name>
    <dbReference type="NCBI Taxonomy" id="948313"/>
    <lineage>
        <taxon>Eukaryota</taxon>
        <taxon>Fungi</taxon>
        <taxon>Dikarya</taxon>
        <taxon>Basidiomycota</taxon>
        <taxon>Ustilaginomycotina</taxon>
        <taxon>Malasseziomycetes</taxon>
        <taxon>Malasseziales</taxon>
        <taxon>Malasseziaceae</taxon>
        <taxon>Malassezia</taxon>
    </lineage>
</organism>
<comment type="catalytic activity">
    <reaction evidence="7">
        <text>a monoacylglycerol + H2O = glycerol + a fatty acid + H(+)</text>
        <dbReference type="Rhea" id="RHEA:15245"/>
        <dbReference type="ChEBI" id="CHEBI:15377"/>
        <dbReference type="ChEBI" id="CHEBI:15378"/>
        <dbReference type="ChEBI" id="CHEBI:17408"/>
        <dbReference type="ChEBI" id="CHEBI:17754"/>
        <dbReference type="ChEBI" id="CHEBI:28868"/>
    </reaction>
</comment>
<gene>
    <name evidence="10" type="ORF">MCUN1_002509</name>
</gene>
<feature type="compositionally biased region" description="Low complexity" evidence="8">
    <location>
        <begin position="252"/>
        <end position="270"/>
    </location>
</feature>
<feature type="transmembrane region" description="Helical" evidence="9">
    <location>
        <begin position="430"/>
        <end position="463"/>
    </location>
</feature>
<keyword evidence="3 9" id="KW-0812">Transmembrane</keyword>
<dbReference type="InterPro" id="IPR029058">
    <property type="entry name" value="AB_hydrolase_fold"/>
</dbReference>
<feature type="region of interest" description="Disordered" evidence="8">
    <location>
        <begin position="823"/>
        <end position="1058"/>
    </location>
</feature>
<dbReference type="AlphaFoldDB" id="A0AAF0EWK6"/>
<evidence type="ECO:0000256" key="7">
    <source>
        <dbReference type="ARBA" id="ARBA00048461"/>
    </source>
</evidence>
<keyword evidence="11" id="KW-1185">Reference proteome</keyword>
<comment type="subcellular location">
    <subcellularLocation>
        <location evidence="1">Membrane</location>
        <topology evidence="1">Multi-pass membrane protein</topology>
    </subcellularLocation>
</comment>
<dbReference type="PANTHER" id="PTHR17920">
    <property type="entry name" value="TRANSMEMBRANE AND COILED-COIL DOMAIN-CONTAINING PROTEIN 4 TMCO4"/>
    <property type="match status" value="1"/>
</dbReference>
<comment type="catalytic activity">
    <reaction evidence="6">
        <text>a diacylglycerol + H2O = a monoacylglycerol + a fatty acid + H(+)</text>
        <dbReference type="Rhea" id="RHEA:32731"/>
        <dbReference type="ChEBI" id="CHEBI:15377"/>
        <dbReference type="ChEBI" id="CHEBI:15378"/>
        <dbReference type="ChEBI" id="CHEBI:17408"/>
        <dbReference type="ChEBI" id="CHEBI:18035"/>
        <dbReference type="ChEBI" id="CHEBI:28868"/>
    </reaction>
</comment>
<evidence type="ECO:0000256" key="6">
    <source>
        <dbReference type="ARBA" id="ARBA00047591"/>
    </source>
</evidence>
<dbReference type="SUPFAM" id="SSF53474">
    <property type="entry name" value="alpha/beta-Hydrolases"/>
    <property type="match status" value="1"/>
</dbReference>
<evidence type="ECO:0000256" key="8">
    <source>
        <dbReference type="SAM" id="MobiDB-lite"/>
    </source>
</evidence>
<proteinExistence type="inferred from homology"/>
<evidence type="ECO:0000256" key="5">
    <source>
        <dbReference type="ARBA" id="ARBA00023136"/>
    </source>
</evidence>
<feature type="compositionally biased region" description="Low complexity" evidence="8">
    <location>
        <begin position="1004"/>
        <end position="1022"/>
    </location>
</feature>
<evidence type="ECO:0000256" key="1">
    <source>
        <dbReference type="ARBA" id="ARBA00004141"/>
    </source>
</evidence>
<dbReference type="EMBL" id="CP119879">
    <property type="protein sequence ID" value="WFD35651.1"/>
    <property type="molecule type" value="Genomic_DNA"/>
</dbReference>
<keyword evidence="5 9" id="KW-0472">Membrane</keyword>
<feature type="region of interest" description="Disordered" evidence="8">
    <location>
        <begin position="1"/>
        <end position="74"/>
    </location>
</feature>
<evidence type="ECO:0000313" key="11">
    <source>
        <dbReference type="Proteomes" id="UP001219933"/>
    </source>
</evidence>
<dbReference type="PANTHER" id="PTHR17920:SF3">
    <property type="entry name" value="TRANSMEMBRANE AND COILED-COIL DOMAIN-CONTAINING PROTEIN 4"/>
    <property type="match status" value="1"/>
</dbReference>
<comment type="similarity">
    <text evidence="2">Belongs to the TMCO4 family.</text>
</comment>
<feature type="compositionally biased region" description="Basic and acidic residues" evidence="8">
    <location>
        <begin position="823"/>
        <end position="846"/>
    </location>
</feature>
<keyword evidence="4 9" id="KW-1133">Transmembrane helix</keyword>
<sequence>MHPDDELSDGWEDMPIEHSVDATAALEADMLGSSSDEDSPRKPGVRARRVRDARRDHIHADGTGFSGARNDTGQHLDVHDVRGFDWRTRPGASDHDLEAAETGYTQLRLDENEEEEELNAATEYLFSEDLARMDDSAAPLPQLAMTKHLLSETQKIAYVGICSILAYQLVDSLDTCEPKNGAAHKSGNDWLIRIMMRLYQHLDIDVCEQQMIESLSAHGILASDLAPSLVATHTIPNPAYVGPKDKEESADVASAPATPATPATPVVPAAPERPSTPEKKDAVPVQSPGTIKLPEDVPEGAPVDPNTAAQIADGTAGPPRPPPGETHTLEGVTTEFTTDSKTITLDLRWTVLCDLFLVVTADSVYDSRSRVLLEKVSDALGLTWLDLAKFEKRITEALVIEEDVSTLQDMSVFKKREAAAWNRRMMMMGIATVGGGLVIGLSAGLLAPVIGAGIGAALGAVGIGGTTSFLGGVGGAALITTTGTLGGATLGGKGMSRRTRSVKTFEFRPIHNHKRVNCIVAVPGFMRGMDDDVTLPFSVIDSVMGDAFGVRWEPEMMQEMGNAMAILWNETLVQGVQQVLAATVAGAMFSALAWPLWLSKLGYLIDNPWSNALERSRAAGLILADVLTNRQLGVRPITLIGYSLGARVIYFALQELSRKKAYGIVQNVYLLGAPVSARDNEWHQARAVVSGRFVNAFSRTDWLLSYLHRAASGGLRSIAGLHPIVPGCGIENVDVTHLVPGHLAYRTLTPLVLGELGFRTTADYFDEPESLESVPEREVIFEQPAPPKQGLAGLTERLFKPKNKDAEVEERAAAALRENFKYSIDKPLPDEPADQPERLENTKELPETPVAAHADGQEEDGADADTREASGAGAGGHNASDAVADGRNASDTAVDGPNDTTADASTSQTVGETDKAAAASDAEPSLSAAPASHAPTDAETLSVTPSSHASANADTTQLSDAPLEPITAPDATTGLDCSAEPLPASDSTSSPAPHVEHDEAASAASPETTHTPTDTAPPATYTNYGLSPDTAARLAAEFHAAPAPRDKLPDWAEQNPWG</sequence>
<name>A0AAF0EWK6_9BASI</name>
<dbReference type="Proteomes" id="UP001219933">
    <property type="component" value="Chromosome 3"/>
</dbReference>
<feature type="region of interest" description="Disordered" evidence="8">
    <location>
        <begin position="240"/>
        <end position="333"/>
    </location>
</feature>
<feature type="transmembrane region" description="Helical" evidence="9">
    <location>
        <begin position="469"/>
        <end position="490"/>
    </location>
</feature>
<protein>
    <recommendedName>
        <fullName evidence="12">DUF726-domain-containing protein</fullName>
    </recommendedName>
</protein>
<evidence type="ECO:0000256" key="2">
    <source>
        <dbReference type="ARBA" id="ARBA00009824"/>
    </source>
</evidence>
<evidence type="ECO:0008006" key="12">
    <source>
        <dbReference type="Google" id="ProtNLM"/>
    </source>
</evidence>
<feature type="compositionally biased region" description="Basic residues" evidence="8">
    <location>
        <begin position="43"/>
        <end position="52"/>
    </location>
</feature>
<dbReference type="GO" id="GO:0016020">
    <property type="term" value="C:membrane"/>
    <property type="evidence" value="ECO:0007669"/>
    <property type="project" value="UniProtKB-SubCell"/>
</dbReference>
<feature type="compositionally biased region" description="Polar residues" evidence="8">
    <location>
        <begin position="939"/>
        <end position="959"/>
    </location>
</feature>
<evidence type="ECO:0000256" key="4">
    <source>
        <dbReference type="ARBA" id="ARBA00022989"/>
    </source>
</evidence>